<evidence type="ECO:0000313" key="3">
    <source>
        <dbReference type="Proteomes" id="UP000562254"/>
    </source>
</evidence>
<evidence type="ECO:0000313" key="2">
    <source>
        <dbReference type="EMBL" id="MBB5689282.1"/>
    </source>
</evidence>
<organism evidence="2 3">
    <name type="scientific">Neoroseomonas alkaliterrae</name>
    <dbReference type="NCBI Taxonomy" id="1452450"/>
    <lineage>
        <taxon>Bacteria</taxon>
        <taxon>Pseudomonadati</taxon>
        <taxon>Pseudomonadota</taxon>
        <taxon>Alphaproteobacteria</taxon>
        <taxon>Acetobacterales</taxon>
        <taxon>Acetobacteraceae</taxon>
        <taxon>Neoroseomonas</taxon>
    </lineage>
</organism>
<reference evidence="2 3" key="1">
    <citation type="submission" date="2020-08" db="EMBL/GenBank/DDBJ databases">
        <title>Genomic Encyclopedia of Type Strains, Phase IV (KMG-IV): sequencing the most valuable type-strain genomes for metagenomic binning, comparative biology and taxonomic classification.</title>
        <authorList>
            <person name="Goeker M."/>
        </authorList>
    </citation>
    <scope>NUCLEOTIDE SEQUENCE [LARGE SCALE GENOMIC DNA]</scope>
    <source>
        <strain evidence="2 3">DSM 25895</strain>
    </source>
</reference>
<name>A0A840Y3T4_9PROT</name>
<protein>
    <submittedName>
        <fullName evidence="2">Uncharacterized protein</fullName>
    </submittedName>
</protein>
<dbReference type="AlphaFoldDB" id="A0A840Y3T4"/>
<dbReference type="Proteomes" id="UP000562254">
    <property type="component" value="Unassembled WGS sequence"/>
</dbReference>
<keyword evidence="3" id="KW-1185">Reference proteome</keyword>
<accession>A0A840Y3T4</accession>
<sequence>MRHTDLPRSPVQAARTATREQPGLQEPPTGRALWPTFMRRTLEDENVRPARPPRPGERPLAAAR</sequence>
<proteinExistence type="predicted"/>
<gene>
    <name evidence="2" type="ORF">FHS88_001407</name>
</gene>
<feature type="region of interest" description="Disordered" evidence="1">
    <location>
        <begin position="1"/>
        <end position="64"/>
    </location>
</feature>
<comment type="caution">
    <text evidence="2">The sequence shown here is derived from an EMBL/GenBank/DDBJ whole genome shotgun (WGS) entry which is preliminary data.</text>
</comment>
<evidence type="ECO:0000256" key="1">
    <source>
        <dbReference type="SAM" id="MobiDB-lite"/>
    </source>
</evidence>
<dbReference type="EMBL" id="JACIJE010000003">
    <property type="protein sequence ID" value="MBB5689282.1"/>
    <property type="molecule type" value="Genomic_DNA"/>
</dbReference>